<name>A0AA43B004_9BURK</name>
<organism evidence="1 2">
    <name type="scientific">Achromobacter marplatensis</name>
    <dbReference type="NCBI Taxonomy" id="470868"/>
    <lineage>
        <taxon>Bacteria</taxon>
        <taxon>Pseudomonadati</taxon>
        <taxon>Pseudomonadota</taxon>
        <taxon>Betaproteobacteria</taxon>
        <taxon>Burkholderiales</taxon>
        <taxon>Alcaligenaceae</taxon>
        <taxon>Achromobacter</taxon>
    </lineage>
</organism>
<dbReference type="Pfam" id="PF12244">
    <property type="entry name" value="DUF3606"/>
    <property type="match status" value="1"/>
</dbReference>
<gene>
    <name evidence="1" type="ORF">N5K24_20705</name>
</gene>
<accession>A0AA43B004</accession>
<reference evidence="1" key="1">
    <citation type="submission" date="2022-09" db="EMBL/GenBank/DDBJ databases">
        <title>Intensive care unit water sources are persistently colonized with multi-drug resistant bacteria and are the site of extensive horizontal gene transfer of antibiotic resistance genes.</title>
        <authorList>
            <person name="Diorio-Toth L."/>
        </authorList>
    </citation>
    <scope>NUCLEOTIDE SEQUENCE</scope>
    <source>
        <strain evidence="1">GD03676</strain>
    </source>
</reference>
<dbReference type="Proteomes" id="UP001161276">
    <property type="component" value="Unassembled WGS sequence"/>
</dbReference>
<comment type="caution">
    <text evidence="1">The sequence shown here is derived from an EMBL/GenBank/DDBJ whole genome shotgun (WGS) entry which is preliminary data.</text>
</comment>
<dbReference type="RefSeq" id="WP_280028320.1">
    <property type="nucleotide sequence ID" value="NZ_JAOCKG010000009.1"/>
</dbReference>
<proteinExistence type="predicted"/>
<dbReference type="AlphaFoldDB" id="A0AA43B004"/>
<dbReference type="EMBL" id="JAOCKG010000009">
    <property type="protein sequence ID" value="MDH2052836.1"/>
    <property type="molecule type" value="Genomic_DNA"/>
</dbReference>
<evidence type="ECO:0000313" key="1">
    <source>
        <dbReference type="EMBL" id="MDH2052836.1"/>
    </source>
</evidence>
<sequence length="59" mass="6587">MTDNLSNRGPQDRARINVNEAHEIQYWTKQLGVSETQLREAVQAVGVSADAVKKHLGKQ</sequence>
<dbReference type="InterPro" id="IPR022037">
    <property type="entry name" value="DUF3606"/>
</dbReference>
<evidence type="ECO:0000313" key="2">
    <source>
        <dbReference type="Proteomes" id="UP001161276"/>
    </source>
</evidence>
<protein>
    <submittedName>
        <fullName evidence="1">DUF3606 domain-containing protein</fullName>
    </submittedName>
</protein>